<dbReference type="PROSITE" id="PS51384">
    <property type="entry name" value="FAD_FR"/>
    <property type="match status" value="1"/>
</dbReference>
<proteinExistence type="inferred from homology"/>
<evidence type="ECO:0000259" key="10">
    <source>
        <dbReference type="PROSITE" id="PS51384"/>
    </source>
</evidence>
<evidence type="ECO:0000256" key="6">
    <source>
        <dbReference type="ARBA" id="ARBA00022982"/>
    </source>
</evidence>
<dbReference type="InterPro" id="IPR017927">
    <property type="entry name" value="FAD-bd_FR_type"/>
</dbReference>
<evidence type="ECO:0000256" key="9">
    <source>
        <dbReference type="SAM" id="Phobius"/>
    </source>
</evidence>
<dbReference type="EC" id="1.16.1.9" evidence="3"/>
<organism evidence="11 12">
    <name type="scientific">Asterophora parasitica</name>
    <dbReference type="NCBI Taxonomy" id="117018"/>
    <lineage>
        <taxon>Eukaryota</taxon>
        <taxon>Fungi</taxon>
        <taxon>Dikarya</taxon>
        <taxon>Basidiomycota</taxon>
        <taxon>Agaricomycotina</taxon>
        <taxon>Agaricomycetes</taxon>
        <taxon>Agaricomycetidae</taxon>
        <taxon>Agaricales</taxon>
        <taxon>Tricholomatineae</taxon>
        <taxon>Lyophyllaceae</taxon>
        <taxon>Asterophora</taxon>
    </lineage>
</organism>
<evidence type="ECO:0000256" key="4">
    <source>
        <dbReference type="ARBA" id="ARBA00022448"/>
    </source>
</evidence>
<sequence>MAEVDLAAIQVLATPAQRAYRSARQAQYAKELWYFIGCTIALLSFIRALRFFFSWLAPRAAAPEPKEKPDVEAGKSSSNVATSLSRVPLAIGTAFRIVAFRWTISFGSYNLASITEVTFILGYMTAIFVWLLVDSKWPVWHRGAYIWPALMIWALDRVLRLARMLYNNRVWTRSNPEHSVATVELVADDTVRLTFRRRFTWTPGQHAYVTIPSISNLPTESHPFSIASIPEHRAGFDEEDVVFLIRGRAGFTQRLRHHAIKNGLGTVPALLDGPYGYPPDLRPFSTCILIAGGSGVSYTLPLLLNLIRENVQGGKSVVRRVIFVWAVRDGGHLTWISRALAEAMLPSKASLTIEPRVYITGPNYPIPQVPFQSEDENEPPTPTSPIEFEKGEEDMIGLPTYTSLKLIHGRPSIRKLLHEEIAAALGPVSVDGSSPCSESSSSSKQRNHVTSCRSFFDDGVSPSSPPFRCRESSCGPARFTTRYLARRELWNFQVLGLCHCHLIGHVVRRI</sequence>
<keyword evidence="9" id="KW-0812">Transmembrane</keyword>
<feature type="transmembrane region" description="Helical" evidence="9">
    <location>
        <begin position="111"/>
        <end position="133"/>
    </location>
</feature>
<dbReference type="SUPFAM" id="SSF63380">
    <property type="entry name" value="Riboflavin synthase domain-like"/>
    <property type="match status" value="1"/>
</dbReference>
<gene>
    <name evidence="11" type="ORF">DXG03_000036</name>
</gene>
<comment type="subcellular location">
    <subcellularLocation>
        <location evidence="1">Cell membrane</location>
        <topology evidence="1">Multi-pass membrane protein</topology>
    </subcellularLocation>
</comment>
<dbReference type="SUPFAM" id="SSF52343">
    <property type="entry name" value="Ferredoxin reductase-like, C-terminal NADP-linked domain"/>
    <property type="match status" value="1"/>
</dbReference>
<dbReference type="InterPro" id="IPR051410">
    <property type="entry name" value="Ferric/Cupric_Reductase"/>
</dbReference>
<dbReference type="GO" id="GO:0005886">
    <property type="term" value="C:plasma membrane"/>
    <property type="evidence" value="ECO:0007669"/>
    <property type="project" value="UniProtKB-SubCell"/>
</dbReference>
<keyword evidence="9" id="KW-1133">Transmembrane helix</keyword>
<evidence type="ECO:0000256" key="7">
    <source>
        <dbReference type="ARBA" id="ARBA00023002"/>
    </source>
</evidence>
<comment type="caution">
    <text evidence="11">The sequence shown here is derived from an EMBL/GenBank/DDBJ whole genome shotgun (WGS) entry which is preliminary data.</text>
</comment>
<comment type="similarity">
    <text evidence="2">Belongs to the ferric reductase (FRE) family.</text>
</comment>
<dbReference type="GO" id="GO:0006826">
    <property type="term" value="P:iron ion transport"/>
    <property type="evidence" value="ECO:0007669"/>
    <property type="project" value="TreeGrafter"/>
</dbReference>
<dbReference type="Gene3D" id="2.40.30.10">
    <property type="entry name" value="Translation factors"/>
    <property type="match status" value="1"/>
</dbReference>
<dbReference type="InterPro" id="IPR013112">
    <property type="entry name" value="FAD-bd_8"/>
</dbReference>
<dbReference type="PANTHER" id="PTHR32361">
    <property type="entry name" value="FERRIC/CUPRIC REDUCTASE TRANSMEMBRANE COMPONENT"/>
    <property type="match status" value="1"/>
</dbReference>
<dbReference type="AlphaFoldDB" id="A0A9P7KHD3"/>
<dbReference type="CDD" id="cd06186">
    <property type="entry name" value="NOX_Duox_like_FAD_NADP"/>
    <property type="match status" value="1"/>
</dbReference>
<keyword evidence="4" id="KW-0813">Transport</keyword>
<dbReference type="InterPro" id="IPR017938">
    <property type="entry name" value="Riboflavin_synthase-like_b-brl"/>
</dbReference>
<comment type="catalytic activity">
    <reaction evidence="8">
        <text>2 a Fe(II)-siderophore + NADP(+) + H(+) = 2 a Fe(III)-siderophore + NADPH</text>
        <dbReference type="Rhea" id="RHEA:28795"/>
        <dbReference type="Rhea" id="RHEA-COMP:11342"/>
        <dbReference type="Rhea" id="RHEA-COMP:11344"/>
        <dbReference type="ChEBI" id="CHEBI:15378"/>
        <dbReference type="ChEBI" id="CHEBI:29033"/>
        <dbReference type="ChEBI" id="CHEBI:29034"/>
        <dbReference type="ChEBI" id="CHEBI:57783"/>
        <dbReference type="ChEBI" id="CHEBI:58349"/>
        <dbReference type="EC" id="1.16.1.9"/>
    </reaction>
</comment>
<dbReference type="PANTHER" id="PTHR32361:SF9">
    <property type="entry name" value="FERRIC REDUCTASE TRANSMEMBRANE COMPONENT 3-RELATED"/>
    <property type="match status" value="1"/>
</dbReference>
<dbReference type="GO" id="GO:0006879">
    <property type="term" value="P:intracellular iron ion homeostasis"/>
    <property type="evidence" value="ECO:0007669"/>
    <property type="project" value="TreeGrafter"/>
</dbReference>
<keyword evidence="12" id="KW-1185">Reference proteome</keyword>
<evidence type="ECO:0000256" key="3">
    <source>
        <dbReference type="ARBA" id="ARBA00012668"/>
    </source>
</evidence>
<feature type="transmembrane region" description="Helical" evidence="9">
    <location>
        <begin position="32"/>
        <end position="53"/>
    </location>
</feature>
<dbReference type="OrthoDB" id="4494341at2759"/>
<evidence type="ECO:0000313" key="11">
    <source>
        <dbReference type="EMBL" id="KAG5648690.1"/>
    </source>
</evidence>
<evidence type="ECO:0000256" key="1">
    <source>
        <dbReference type="ARBA" id="ARBA00004651"/>
    </source>
</evidence>
<dbReference type="GO" id="GO:0015677">
    <property type="term" value="P:copper ion import"/>
    <property type="evidence" value="ECO:0007669"/>
    <property type="project" value="TreeGrafter"/>
</dbReference>
<dbReference type="Gene3D" id="3.40.50.80">
    <property type="entry name" value="Nucleotide-binding domain of ferredoxin-NADP reductase (FNR) module"/>
    <property type="match status" value="1"/>
</dbReference>
<dbReference type="InterPro" id="IPR039261">
    <property type="entry name" value="FNR_nucleotide-bd"/>
</dbReference>
<dbReference type="InterPro" id="IPR013121">
    <property type="entry name" value="Fe_red_NAD-bd_6"/>
</dbReference>
<keyword evidence="9" id="KW-0472">Membrane</keyword>
<name>A0A9P7KHD3_9AGAR</name>
<dbReference type="Pfam" id="PF08022">
    <property type="entry name" value="FAD_binding_8"/>
    <property type="match status" value="1"/>
</dbReference>
<protein>
    <recommendedName>
        <fullName evidence="3">ferric-chelate reductase (NADPH)</fullName>
        <ecNumber evidence="3">1.16.1.9</ecNumber>
    </recommendedName>
</protein>
<reference evidence="11" key="1">
    <citation type="submission" date="2020-07" db="EMBL/GenBank/DDBJ databases">
        <authorList>
            <person name="Nieuwenhuis M."/>
            <person name="Van De Peppel L.J.J."/>
        </authorList>
    </citation>
    <scope>NUCLEOTIDE SEQUENCE</scope>
    <source>
        <strain evidence="11">AP01</strain>
        <tissue evidence="11">Mycelium</tissue>
    </source>
</reference>
<feature type="transmembrane region" description="Helical" evidence="9">
    <location>
        <begin position="139"/>
        <end position="159"/>
    </location>
</feature>
<evidence type="ECO:0000256" key="2">
    <source>
        <dbReference type="ARBA" id="ARBA00006278"/>
    </source>
</evidence>
<dbReference type="Pfam" id="PF08030">
    <property type="entry name" value="NAD_binding_6"/>
    <property type="match status" value="1"/>
</dbReference>
<keyword evidence="6" id="KW-0249">Electron transport</keyword>
<feature type="domain" description="FAD-binding FR-type" evidence="10">
    <location>
        <begin position="173"/>
        <end position="281"/>
    </location>
</feature>
<dbReference type="EMBL" id="JABCKV010000001">
    <property type="protein sequence ID" value="KAG5648690.1"/>
    <property type="molecule type" value="Genomic_DNA"/>
</dbReference>
<keyword evidence="7" id="KW-0560">Oxidoreductase</keyword>
<accession>A0A9P7KHD3</accession>
<evidence type="ECO:0000256" key="5">
    <source>
        <dbReference type="ARBA" id="ARBA00022475"/>
    </source>
</evidence>
<reference evidence="11" key="2">
    <citation type="submission" date="2021-10" db="EMBL/GenBank/DDBJ databases">
        <title>Phylogenomics reveals ancestral predisposition of the termite-cultivated fungus Termitomyces towards a domesticated lifestyle.</title>
        <authorList>
            <person name="Auxier B."/>
            <person name="Grum-Grzhimaylo A."/>
            <person name="Cardenas M.E."/>
            <person name="Lodge J.D."/>
            <person name="Laessoe T."/>
            <person name="Pedersen O."/>
            <person name="Smith M.E."/>
            <person name="Kuyper T.W."/>
            <person name="Franco-Molano E.A."/>
            <person name="Baroni T.J."/>
            <person name="Aanen D.K."/>
        </authorList>
    </citation>
    <scope>NUCLEOTIDE SEQUENCE</scope>
    <source>
        <strain evidence="11">AP01</strain>
        <tissue evidence="11">Mycelium</tissue>
    </source>
</reference>
<evidence type="ECO:0000313" key="12">
    <source>
        <dbReference type="Proteomes" id="UP000775547"/>
    </source>
</evidence>
<evidence type="ECO:0000256" key="8">
    <source>
        <dbReference type="ARBA" id="ARBA00048483"/>
    </source>
</evidence>
<keyword evidence="5" id="KW-1003">Cell membrane</keyword>
<dbReference type="Proteomes" id="UP000775547">
    <property type="component" value="Unassembled WGS sequence"/>
</dbReference>
<dbReference type="GO" id="GO:0052851">
    <property type="term" value="F:ferric-chelate reductase (NADPH) activity"/>
    <property type="evidence" value="ECO:0007669"/>
    <property type="project" value="UniProtKB-EC"/>
</dbReference>